<feature type="transmembrane region" description="Helical" evidence="3">
    <location>
        <begin position="276"/>
        <end position="298"/>
    </location>
</feature>
<keyword evidence="3" id="KW-1133">Transmembrane helix</keyword>
<dbReference type="PANTHER" id="PTHR22550:SF5">
    <property type="entry name" value="LEUCINE ZIPPER PROTEIN 4"/>
    <property type="match status" value="1"/>
</dbReference>
<feature type="transmembrane region" description="Helical" evidence="3">
    <location>
        <begin position="399"/>
        <end position="425"/>
    </location>
</feature>
<keyword evidence="3" id="KW-0812">Transmembrane</keyword>
<protein>
    <submittedName>
        <fullName evidence="4">Spore germination protein</fullName>
    </submittedName>
</protein>
<comment type="similarity">
    <text evidence="1">Belongs to the GerABKA family.</text>
</comment>
<dbReference type="GO" id="GO:0009847">
    <property type="term" value="P:spore germination"/>
    <property type="evidence" value="ECO:0007669"/>
    <property type="project" value="InterPro"/>
</dbReference>
<dbReference type="AlphaFoldDB" id="A0A926F3Q3"/>
<sequence length="478" mass="53777">MISKNIEENKDNLKELFNNTSDLILYEFKTLSNHRALIAYINGTIDKVSLNEDVLKPLVEELVSPWDIKSTVYTRINDEIKELKDTIVPINNGLVILFMEGLDFAYTFDLSQWPKRQVEKPTTEMVIRGPKEAFVEDIIVNKTLIRGKIKSNNLIFEDYILGEETNTKVSLVYIKGIVKEGVLEEARYRIEKIKIDAILDNGYIESYIDEKPNRLISTVAFTEKPDIAASKILEGSVGILCDGSPNVLTVPKLFVENLHSAEDYYIRAHYATFLRILRLMAFLASFVIPGVYISLITFHQEMVPTELLISIAGQREGVPLSSPFEALLMILFFELIKESGVRLPEAIGQAVTLVGGLVIGQAAVEAGIVSSTMIIMIASTGMAEFVVPKLRESIPILRLIFLFLGSVSGLYGITSGLVLFTAYLVSMKSFGVPYMWPIAPYDKEGLKDTIGKYSVRKLNYRPEAISNKKRRKRNERID</sequence>
<dbReference type="RefSeq" id="WP_249324191.1">
    <property type="nucleotide sequence ID" value="NZ_JACRTK010000004.1"/>
</dbReference>
<feature type="transmembrane region" description="Helical" evidence="3">
    <location>
        <begin position="368"/>
        <end position="387"/>
    </location>
</feature>
<gene>
    <name evidence="4" type="ORF">H8689_09405</name>
</gene>
<dbReference type="GO" id="GO:0016020">
    <property type="term" value="C:membrane"/>
    <property type="evidence" value="ECO:0007669"/>
    <property type="project" value="InterPro"/>
</dbReference>
<evidence type="ECO:0000256" key="2">
    <source>
        <dbReference type="ARBA" id="ARBA00023136"/>
    </source>
</evidence>
<evidence type="ECO:0000256" key="1">
    <source>
        <dbReference type="ARBA" id="ARBA00005278"/>
    </source>
</evidence>
<dbReference type="PIRSF" id="PIRSF005690">
    <property type="entry name" value="GerBA"/>
    <property type="match status" value="1"/>
</dbReference>
<dbReference type="Proteomes" id="UP000601522">
    <property type="component" value="Unassembled WGS sequence"/>
</dbReference>
<dbReference type="Pfam" id="PF03323">
    <property type="entry name" value="GerA"/>
    <property type="match status" value="1"/>
</dbReference>
<keyword evidence="5" id="KW-1185">Reference proteome</keyword>
<accession>A0A926F3Q3</accession>
<evidence type="ECO:0000313" key="5">
    <source>
        <dbReference type="Proteomes" id="UP000601522"/>
    </source>
</evidence>
<comment type="caution">
    <text evidence="4">The sequence shown here is derived from an EMBL/GenBank/DDBJ whole genome shotgun (WGS) entry which is preliminary data.</text>
</comment>
<dbReference type="EMBL" id="JACRTK010000004">
    <property type="protein sequence ID" value="MBC8591324.1"/>
    <property type="molecule type" value="Genomic_DNA"/>
</dbReference>
<organism evidence="4 5">
    <name type="scientific">Wansuia hejianensis</name>
    <dbReference type="NCBI Taxonomy" id="2763667"/>
    <lineage>
        <taxon>Bacteria</taxon>
        <taxon>Bacillati</taxon>
        <taxon>Bacillota</taxon>
        <taxon>Clostridia</taxon>
        <taxon>Lachnospirales</taxon>
        <taxon>Lachnospiraceae</taxon>
        <taxon>Wansuia</taxon>
    </lineage>
</organism>
<evidence type="ECO:0000256" key="3">
    <source>
        <dbReference type="SAM" id="Phobius"/>
    </source>
</evidence>
<dbReference type="PANTHER" id="PTHR22550">
    <property type="entry name" value="SPORE GERMINATION PROTEIN"/>
    <property type="match status" value="1"/>
</dbReference>
<dbReference type="InterPro" id="IPR004995">
    <property type="entry name" value="Spore_Ger"/>
</dbReference>
<proteinExistence type="inferred from homology"/>
<keyword evidence="2 3" id="KW-0472">Membrane</keyword>
<dbReference type="InterPro" id="IPR050768">
    <property type="entry name" value="UPF0353/GerABKA_families"/>
</dbReference>
<evidence type="ECO:0000313" key="4">
    <source>
        <dbReference type="EMBL" id="MBC8591324.1"/>
    </source>
</evidence>
<name>A0A926F3Q3_9FIRM</name>
<reference evidence="4 5" key="1">
    <citation type="submission" date="2020-08" db="EMBL/GenBank/DDBJ databases">
        <title>Genome public.</title>
        <authorList>
            <person name="Liu C."/>
            <person name="Sun Q."/>
        </authorList>
    </citation>
    <scope>NUCLEOTIDE SEQUENCE [LARGE SCALE GENOMIC DNA]</scope>
    <source>
        <strain evidence="4 5">NSJ-26</strain>
    </source>
</reference>